<dbReference type="PROSITE" id="PS01302">
    <property type="entry name" value="UPF0758"/>
    <property type="match status" value="1"/>
</dbReference>
<gene>
    <name evidence="3" type="ORF">E1293_11770</name>
</gene>
<proteinExistence type="predicted"/>
<dbReference type="EMBL" id="SMKY01000039">
    <property type="protein sequence ID" value="TDD85118.1"/>
    <property type="molecule type" value="Genomic_DNA"/>
</dbReference>
<keyword evidence="4" id="KW-1185">Reference proteome</keyword>
<feature type="compositionally biased region" description="Basic residues" evidence="1">
    <location>
        <begin position="92"/>
        <end position="101"/>
    </location>
</feature>
<organism evidence="3 4">
    <name type="scientific">Actinomadura darangshiensis</name>
    <dbReference type="NCBI Taxonomy" id="705336"/>
    <lineage>
        <taxon>Bacteria</taxon>
        <taxon>Bacillati</taxon>
        <taxon>Actinomycetota</taxon>
        <taxon>Actinomycetes</taxon>
        <taxon>Streptosporangiales</taxon>
        <taxon>Thermomonosporaceae</taxon>
        <taxon>Actinomadura</taxon>
    </lineage>
</organism>
<feature type="region of interest" description="Disordered" evidence="1">
    <location>
        <begin position="57"/>
        <end position="104"/>
    </location>
</feature>
<dbReference type="Gene3D" id="3.40.140.10">
    <property type="entry name" value="Cytidine Deaminase, domain 2"/>
    <property type="match status" value="1"/>
</dbReference>
<protein>
    <recommendedName>
        <fullName evidence="2">RadC-like JAB domain-containing protein</fullName>
    </recommendedName>
</protein>
<dbReference type="AlphaFoldDB" id="A0A4R5BEZ5"/>
<dbReference type="InterPro" id="IPR025657">
    <property type="entry name" value="RadC_JAB"/>
</dbReference>
<dbReference type="Proteomes" id="UP000295578">
    <property type="component" value="Unassembled WGS sequence"/>
</dbReference>
<reference evidence="3 4" key="1">
    <citation type="submission" date="2019-03" db="EMBL/GenBank/DDBJ databases">
        <title>Draft genome sequences of novel Actinobacteria.</title>
        <authorList>
            <person name="Sahin N."/>
            <person name="Ay H."/>
            <person name="Saygin H."/>
        </authorList>
    </citation>
    <scope>NUCLEOTIDE SEQUENCE [LARGE SCALE GENOMIC DNA]</scope>
    <source>
        <strain evidence="3 4">DSM 45941</strain>
    </source>
</reference>
<evidence type="ECO:0000259" key="2">
    <source>
        <dbReference type="Pfam" id="PF04002"/>
    </source>
</evidence>
<dbReference type="OrthoDB" id="9804482at2"/>
<evidence type="ECO:0000313" key="3">
    <source>
        <dbReference type="EMBL" id="TDD85118.1"/>
    </source>
</evidence>
<comment type="caution">
    <text evidence="3">The sequence shown here is derived from an EMBL/GenBank/DDBJ whole genome shotgun (WGS) entry which is preliminary data.</text>
</comment>
<dbReference type="Pfam" id="PF04002">
    <property type="entry name" value="RadC"/>
    <property type="match status" value="1"/>
</dbReference>
<sequence>MPIWGWSVSVRGGTEICQKLSLPSGTVERREDSLCIPAKRSRSAIRLGDSTALWRQGRAGWGPCSRESSREPRTEPSGYGPAARSPWWRAGRGPRRPRRGGYRTPGVEAGGEVLRVVPLVEGATDRSLIPVRDVLSAVLSVGGAAFGIEHNHPSGRLEPSPATRGVIVRRPHTRV</sequence>
<evidence type="ECO:0000313" key="4">
    <source>
        <dbReference type="Proteomes" id="UP000295578"/>
    </source>
</evidence>
<feature type="domain" description="RadC-like JAB" evidence="2">
    <location>
        <begin position="111"/>
        <end position="162"/>
    </location>
</feature>
<dbReference type="InterPro" id="IPR020891">
    <property type="entry name" value="UPF0758_CS"/>
</dbReference>
<accession>A0A4R5BEZ5</accession>
<evidence type="ECO:0000256" key="1">
    <source>
        <dbReference type="SAM" id="MobiDB-lite"/>
    </source>
</evidence>
<name>A0A4R5BEZ5_9ACTN</name>